<dbReference type="PANTHER" id="PTHR39607">
    <property type="entry name" value="XANTHOCILLIN BIOSYNTHESIS CLUSTER TRANSCRIPTION FACTOR XANC-RELATED"/>
    <property type="match status" value="1"/>
</dbReference>
<reference evidence="3 4" key="1">
    <citation type="journal article" date="2018" name="Sci. Rep.">
        <title>Comparative genomics provides insights into the lifestyle and reveals functional heterogeneity of dark septate endophytic fungi.</title>
        <authorList>
            <person name="Knapp D.G."/>
            <person name="Nemeth J.B."/>
            <person name="Barry K."/>
            <person name="Hainaut M."/>
            <person name="Henrissat B."/>
            <person name="Johnson J."/>
            <person name="Kuo A."/>
            <person name="Lim J.H.P."/>
            <person name="Lipzen A."/>
            <person name="Nolan M."/>
            <person name="Ohm R.A."/>
            <person name="Tamas L."/>
            <person name="Grigoriev I.V."/>
            <person name="Spatafora J.W."/>
            <person name="Nagy L.G."/>
            <person name="Kovacs G.M."/>
        </authorList>
    </citation>
    <scope>NUCLEOTIDE SEQUENCE [LARGE SCALE GENOMIC DNA]</scope>
    <source>
        <strain evidence="3 4">DSE2036</strain>
    </source>
</reference>
<organism evidence="3 4">
    <name type="scientific">Periconia macrospinosa</name>
    <dbReference type="NCBI Taxonomy" id="97972"/>
    <lineage>
        <taxon>Eukaryota</taxon>
        <taxon>Fungi</taxon>
        <taxon>Dikarya</taxon>
        <taxon>Ascomycota</taxon>
        <taxon>Pezizomycotina</taxon>
        <taxon>Dothideomycetes</taxon>
        <taxon>Pleosporomycetidae</taxon>
        <taxon>Pleosporales</taxon>
        <taxon>Massarineae</taxon>
        <taxon>Periconiaceae</taxon>
        <taxon>Periconia</taxon>
    </lineage>
</organism>
<dbReference type="Proteomes" id="UP000244855">
    <property type="component" value="Unassembled WGS sequence"/>
</dbReference>
<keyword evidence="4" id="KW-1185">Reference proteome</keyword>
<dbReference type="OrthoDB" id="3945980at2759"/>
<dbReference type="PANTHER" id="PTHR39607:SF3">
    <property type="entry name" value="BZIP DOMAIN-CONTAINING PROTEIN"/>
    <property type="match status" value="1"/>
</dbReference>
<dbReference type="Pfam" id="PF12796">
    <property type="entry name" value="Ank_2"/>
    <property type="match status" value="1"/>
</dbReference>
<dbReference type="InterPro" id="IPR002110">
    <property type="entry name" value="Ankyrin_rpt"/>
</dbReference>
<dbReference type="PROSITE" id="PS50088">
    <property type="entry name" value="ANK_REPEAT"/>
    <property type="match status" value="2"/>
</dbReference>
<evidence type="ECO:0000256" key="2">
    <source>
        <dbReference type="SAM" id="MobiDB-lite"/>
    </source>
</evidence>
<feature type="compositionally biased region" description="Polar residues" evidence="2">
    <location>
        <begin position="181"/>
        <end position="193"/>
    </location>
</feature>
<evidence type="ECO:0000313" key="3">
    <source>
        <dbReference type="EMBL" id="PVH99337.1"/>
    </source>
</evidence>
<dbReference type="InterPro" id="IPR036770">
    <property type="entry name" value="Ankyrin_rpt-contain_sf"/>
</dbReference>
<keyword evidence="1" id="KW-0040">ANK repeat</keyword>
<feature type="compositionally biased region" description="Low complexity" evidence="2">
    <location>
        <begin position="134"/>
        <end position="146"/>
    </location>
</feature>
<dbReference type="STRING" id="97972.A0A2V1DM99"/>
<dbReference type="PROSITE" id="PS50297">
    <property type="entry name" value="ANK_REP_REGION"/>
    <property type="match status" value="2"/>
</dbReference>
<feature type="region of interest" description="Disordered" evidence="2">
    <location>
        <begin position="120"/>
        <end position="196"/>
    </location>
</feature>
<feature type="repeat" description="ANK" evidence="1">
    <location>
        <begin position="213"/>
        <end position="245"/>
    </location>
</feature>
<feature type="compositionally biased region" description="Low complexity" evidence="2">
    <location>
        <begin position="156"/>
        <end position="172"/>
    </location>
</feature>
<dbReference type="InterPro" id="IPR052635">
    <property type="entry name" value="Sec_Metab_Biosynth_Reg"/>
</dbReference>
<dbReference type="SUPFAM" id="SSF48403">
    <property type="entry name" value="Ankyrin repeat"/>
    <property type="match status" value="1"/>
</dbReference>
<dbReference type="SMART" id="SM00248">
    <property type="entry name" value="ANK"/>
    <property type="match status" value="2"/>
</dbReference>
<evidence type="ECO:0000313" key="4">
    <source>
        <dbReference type="Proteomes" id="UP000244855"/>
    </source>
</evidence>
<gene>
    <name evidence="3" type="ORF">DM02DRAFT_729270</name>
</gene>
<name>A0A2V1DM99_9PLEO</name>
<evidence type="ECO:0000256" key="1">
    <source>
        <dbReference type="PROSITE-ProRule" id="PRU00023"/>
    </source>
</evidence>
<feature type="region of interest" description="Disordered" evidence="2">
    <location>
        <begin position="66"/>
        <end position="98"/>
    </location>
</feature>
<dbReference type="CDD" id="cd14688">
    <property type="entry name" value="bZIP_YAP"/>
    <property type="match status" value="1"/>
</dbReference>
<accession>A0A2V1DM99</accession>
<feature type="repeat" description="ANK" evidence="1">
    <location>
        <begin position="246"/>
        <end position="278"/>
    </location>
</feature>
<dbReference type="AlphaFoldDB" id="A0A2V1DM99"/>
<sequence>MSTPDRTLPMAYEDLMKPNEDWRNLPDTAERRKLQNRLAQRAYRRNLRERNNEVEQLKQKIRELQEAAAGTAPPQQEESNAADGIPVVGSTFDPPMTNLTDAMQDAAILEGFDFLAFENNMQTPLPFPPPPTPQQEQDQTEKTTTTHNISLDFKNPSTSSSKSSSSTPSSPRQRTRAPRLTRNSTSATVTSPMNPEIGSLWDQTNLSIGFPSSSLCLVHLAVAAGNADTLRILLHHGLPVNMRDQAGYTPLQRAVISGRTDLVIILLENGAGPSCDDENDWSMDADLVAGL</sequence>
<proteinExistence type="predicted"/>
<dbReference type="Gene3D" id="1.25.40.20">
    <property type="entry name" value="Ankyrin repeat-containing domain"/>
    <property type="match status" value="1"/>
</dbReference>
<protein>
    <submittedName>
        <fullName evidence="3">Uncharacterized protein</fullName>
    </submittedName>
</protein>
<dbReference type="EMBL" id="KZ805394">
    <property type="protein sequence ID" value="PVH99337.1"/>
    <property type="molecule type" value="Genomic_DNA"/>
</dbReference>